<dbReference type="Proteomes" id="UP000887097">
    <property type="component" value="Unassembled WGS sequence"/>
</dbReference>
<protein>
    <recommendedName>
        <fullName evidence="1">Glycosyltransferase 2-like domain-containing protein</fullName>
    </recommendedName>
</protein>
<organism evidence="2 3">
    <name type="scientific">Xylanibacter ruminicola</name>
    <name type="common">Prevotella ruminicola</name>
    <dbReference type="NCBI Taxonomy" id="839"/>
    <lineage>
        <taxon>Bacteria</taxon>
        <taxon>Pseudomonadati</taxon>
        <taxon>Bacteroidota</taxon>
        <taxon>Bacteroidia</taxon>
        <taxon>Bacteroidales</taxon>
        <taxon>Prevotellaceae</taxon>
        <taxon>Xylanibacter</taxon>
    </lineage>
</organism>
<evidence type="ECO:0000259" key="1">
    <source>
        <dbReference type="Pfam" id="PF00535"/>
    </source>
</evidence>
<dbReference type="Gene3D" id="3.90.550.10">
    <property type="entry name" value="Spore Coat Polysaccharide Biosynthesis Protein SpsA, Chain A"/>
    <property type="match status" value="1"/>
</dbReference>
<accession>A0AA37MFU8</accession>
<dbReference type="AlphaFoldDB" id="A0AA37MFU8"/>
<reference evidence="2" key="1">
    <citation type="submission" date="2021-08" db="EMBL/GenBank/DDBJ databases">
        <title>Prevotella lacticifex sp. nov., isolated from rumen of cow.</title>
        <authorList>
            <person name="Shinkai T."/>
            <person name="Ikeyama N."/>
            <person name="Kumagai M."/>
            <person name="Ohmori H."/>
            <person name="Sakamoto M."/>
            <person name="Ohkuma M."/>
            <person name="Mitsumori M."/>
        </authorList>
    </citation>
    <scope>NUCLEOTIDE SEQUENCE</scope>
    <source>
        <strain evidence="2">JCM 8259</strain>
    </source>
</reference>
<proteinExistence type="predicted"/>
<dbReference type="SUPFAM" id="SSF53448">
    <property type="entry name" value="Nucleotide-diphospho-sugar transferases"/>
    <property type="match status" value="1"/>
</dbReference>
<name>A0AA37MFU8_XYLRU</name>
<dbReference type="Pfam" id="PF00535">
    <property type="entry name" value="Glycos_transf_2"/>
    <property type="match status" value="1"/>
</dbReference>
<dbReference type="EMBL" id="BPTT01000001">
    <property type="protein sequence ID" value="GJG33858.1"/>
    <property type="molecule type" value="Genomic_DNA"/>
</dbReference>
<evidence type="ECO:0000313" key="3">
    <source>
        <dbReference type="Proteomes" id="UP000887097"/>
    </source>
</evidence>
<comment type="caution">
    <text evidence="2">The sequence shown here is derived from an EMBL/GenBank/DDBJ whole genome shotgun (WGS) entry which is preliminary data.</text>
</comment>
<evidence type="ECO:0000313" key="2">
    <source>
        <dbReference type="EMBL" id="GJG33858.1"/>
    </source>
</evidence>
<dbReference type="InterPro" id="IPR001173">
    <property type="entry name" value="Glyco_trans_2-like"/>
</dbReference>
<feature type="domain" description="Glycosyltransferase 2-like" evidence="1">
    <location>
        <begin position="2"/>
        <end position="65"/>
    </location>
</feature>
<dbReference type="CDD" id="cd00761">
    <property type="entry name" value="Glyco_tranf_GTA_type"/>
    <property type="match status" value="1"/>
</dbReference>
<gene>
    <name evidence="2" type="ORF">PRMUPPPA20_19670</name>
</gene>
<dbReference type="InterPro" id="IPR029044">
    <property type="entry name" value="Nucleotide-diphossugar_trans"/>
</dbReference>
<sequence>MNKGRSVACNIGLEYATGEYIMFIDSDDYILPNCLKTFADEIIINPAIDMVVGSTIIKNKTDIKKKRIIGR</sequence>